<evidence type="ECO:0000256" key="7">
    <source>
        <dbReference type="ARBA" id="ARBA00023010"/>
    </source>
</evidence>
<evidence type="ECO:0000313" key="12">
    <source>
        <dbReference type="EMBL" id="GAX86789.1"/>
    </source>
</evidence>
<dbReference type="EMBL" id="BDME01000001">
    <property type="protein sequence ID" value="GAX86789.1"/>
    <property type="molecule type" value="Genomic_DNA"/>
</dbReference>
<gene>
    <name evidence="12" type="ORF">LNAT_P0084</name>
</gene>
<feature type="compositionally biased region" description="Polar residues" evidence="10">
    <location>
        <begin position="99"/>
        <end position="110"/>
    </location>
</feature>
<dbReference type="NCBIfam" id="TIGR01410">
    <property type="entry name" value="tatB"/>
    <property type="match status" value="1"/>
</dbReference>
<feature type="region of interest" description="Disordered" evidence="10">
    <location>
        <begin position="99"/>
        <end position="138"/>
    </location>
</feature>
<evidence type="ECO:0000256" key="1">
    <source>
        <dbReference type="ARBA" id="ARBA00004167"/>
    </source>
</evidence>
<dbReference type="PRINTS" id="PR01506">
    <property type="entry name" value="TATBPROTEIN"/>
</dbReference>
<evidence type="ECO:0000256" key="6">
    <source>
        <dbReference type="ARBA" id="ARBA00022989"/>
    </source>
</evidence>
<feature type="transmembrane region" description="Helical" evidence="11">
    <location>
        <begin position="6"/>
        <end position="25"/>
    </location>
</feature>
<protein>
    <recommendedName>
        <fullName evidence="9">Sec-independent protein translocase protein TatB homolog</fullName>
    </recommendedName>
</protein>
<sequence length="138" mass="15935">MPDMGFSEILFVAVIAIIVLGPEKLPDAMRDLGRLFIKIKKMWRDATADIRRELELEEMKAEMEQYKKQLQELQNKVTGEANEIKSSLTSLDELTAVGNTRDFSNMLNNNEKVDNVKSKMENENKNNEKLEKSENKEK</sequence>
<dbReference type="OrthoDB" id="5373084at2"/>
<feature type="compositionally biased region" description="Basic and acidic residues" evidence="10">
    <location>
        <begin position="111"/>
        <end position="138"/>
    </location>
</feature>
<evidence type="ECO:0000256" key="9">
    <source>
        <dbReference type="HAMAP-Rule" id="MF_00237"/>
    </source>
</evidence>
<evidence type="ECO:0000256" key="4">
    <source>
        <dbReference type="ARBA" id="ARBA00022692"/>
    </source>
</evidence>
<evidence type="ECO:0000313" key="13">
    <source>
        <dbReference type="Proteomes" id="UP000217944"/>
    </source>
</evidence>
<evidence type="ECO:0000256" key="3">
    <source>
        <dbReference type="ARBA" id="ARBA00022475"/>
    </source>
</evidence>
<evidence type="ECO:0000256" key="11">
    <source>
        <dbReference type="SAM" id="Phobius"/>
    </source>
</evidence>
<evidence type="ECO:0000256" key="5">
    <source>
        <dbReference type="ARBA" id="ARBA00022927"/>
    </source>
</evidence>
<keyword evidence="2 9" id="KW-0813">Transport</keyword>
<dbReference type="GO" id="GO:0008320">
    <property type="term" value="F:protein transmembrane transporter activity"/>
    <property type="evidence" value="ECO:0007669"/>
    <property type="project" value="UniProtKB-UniRule"/>
</dbReference>
<dbReference type="InterPro" id="IPR018448">
    <property type="entry name" value="TatB"/>
</dbReference>
<dbReference type="PANTHER" id="PTHR33162:SF1">
    <property type="entry name" value="SEC-INDEPENDENT PROTEIN TRANSLOCASE PROTEIN TATA, CHLOROPLASTIC"/>
    <property type="match status" value="1"/>
</dbReference>
<dbReference type="Pfam" id="PF02416">
    <property type="entry name" value="TatA_B_E"/>
    <property type="match status" value="1"/>
</dbReference>
<proteinExistence type="inferred from homology"/>
<keyword evidence="5 9" id="KW-0653">Protein transport</keyword>
<evidence type="ECO:0000256" key="10">
    <source>
        <dbReference type="SAM" id="MobiDB-lite"/>
    </source>
</evidence>
<dbReference type="HAMAP" id="MF_00237">
    <property type="entry name" value="TatB"/>
    <property type="match status" value="1"/>
</dbReference>
<dbReference type="InterPro" id="IPR003369">
    <property type="entry name" value="TatA/B/E"/>
</dbReference>
<dbReference type="AlphaFoldDB" id="A0A292YB80"/>
<evidence type="ECO:0000256" key="2">
    <source>
        <dbReference type="ARBA" id="ARBA00022448"/>
    </source>
</evidence>
<accession>A0A292YB80</accession>
<dbReference type="GO" id="GO:0043953">
    <property type="term" value="P:protein transport by the Tat complex"/>
    <property type="evidence" value="ECO:0007669"/>
    <property type="project" value="UniProtKB-UniRule"/>
</dbReference>
<evidence type="ECO:0000256" key="8">
    <source>
        <dbReference type="ARBA" id="ARBA00023136"/>
    </source>
</evidence>
<name>A0A292YB80_9BACT</name>
<dbReference type="PANTHER" id="PTHR33162">
    <property type="entry name" value="SEC-INDEPENDENT PROTEIN TRANSLOCASE PROTEIN TATA, CHLOROPLASTIC"/>
    <property type="match status" value="1"/>
</dbReference>
<keyword evidence="13" id="KW-1185">Reference proteome</keyword>
<comment type="caution">
    <text evidence="12">The sequence shown here is derived from an EMBL/GenBank/DDBJ whole genome shotgun (WGS) entry which is preliminary data.</text>
</comment>
<reference evidence="12 13" key="1">
    <citation type="journal article" date="2017" name="Syst. Appl. Microbiol.">
        <title>Lebetimonas natsushimae sp. nov., a novel strictly anaerobic, moderately thermophilic chemoautotroph isolated from a deep-sea hydrothermal vent polychaete nest in the Mid-Okinawa Trough.</title>
        <authorList>
            <person name="Nagata R."/>
            <person name="Takaki Y."/>
            <person name="Tame A."/>
            <person name="Nunoura T."/>
            <person name="Muto H."/>
            <person name="Mino S."/>
            <person name="Sawayama S."/>
            <person name="Takai K."/>
            <person name="Nakagawa S."/>
        </authorList>
    </citation>
    <scope>NUCLEOTIDE SEQUENCE [LARGE SCALE GENOMIC DNA]</scope>
    <source>
        <strain evidence="12 13">HS1857</strain>
    </source>
</reference>
<keyword evidence="7 9" id="KW-0811">Translocation</keyword>
<dbReference type="Gene3D" id="1.20.5.3310">
    <property type="match status" value="1"/>
</dbReference>
<keyword evidence="6 9" id="KW-1133">Transmembrane helix</keyword>
<keyword evidence="8 9" id="KW-0472">Membrane</keyword>
<keyword evidence="4 9" id="KW-0812">Transmembrane</keyword>
<organism evidence="12 13">
    <name type="scientific">Lebetimonas natsushimae</name>
    <dbReference type="NCBI Taxonomy" id="1936991"/>
    <lineage>
        <taxon>Bacteria</taxon>
        <taxon>Pseudomonadati</taxon>
        <taxon>Campylobacterota</taxon>
        <taxon>Epsilonproteobacteria</taxon>
        <taxon>Nautiliales</taxon>
        <taxon>Nautiliaceae</taxon>
        <taxon>Lebetimonas</taxon>
    </lineage>
</organism>
<keyword evidence="3 9" id="KW-1003">Cell membrane</keyword>
<dbReference type="GO" id="GO:0033281">
    <property type="term" value="C:TAT protein transport complex"/>
    <property type="evidence" value="ECO:0007669"/>
    <property type="project" value="UniProtKB-UniRule"/>
</dbReference>
<comment type="similarity">
    <text evidence="9">Belongs to the TatB family.</text>
</comment>
<dbReference type="RefSeq" id="WP_096257959.1">
    <property type="nucleotide sequence ID" value="NZ_BDME01000001.1"/>
</dbReference>
<comment type="subcellular location">
    <subcellularLocation>
        <location evidence="9">Cell membrane</location>
        <topology evidence="9">Single-pass membrane protein</topology>
    </subcellularLocation>
    <subcellularLocation>
        <location evidence="1">Membrane</location>
        <topology evidence="1">Single-pass membrane protein</topology>
    </subcellularLocation>
</comment>
<dbReference type="Proteomes" id="UP000217944">
    <property type="component" value="Unassembled WGS sequence"/>
</dbReference>